<dbReference type="HOGENOM" id="CLU_010194_9_1_1"/>
<dbReference type="EMBL" id="KE148173">
    <property type="protein sequence ID" value="EPE02856.1"/>
    <property type="molecule type" value="Genomic_DNA"/>
</dbReference>
<dbReference type="InterPro" id="IPR036291">
    <property type="entry name" value="NAD(P)-bd_dom_sf"/>
</dbReference>
<dbReference type="OrthoDB" id="5296at2759"/>
<dbReference type="SUPFAM" id="SSF51735">
    <property type="entry name" value="NAD(P)-binding Rossmann-fold domains"/>
    <property type="match status" value="1"/>
</dbReference>
<dbReference type="Proteomes" id="UP000016923">
    <property type="component" value="Unassembled WGS sequence"/>
</dbReference>
<name>S3BTV9_OPHP1</name>
<dbReference type="Pfam" id="PF00106">
    <property type="entry name" value="adh_short"/>
    <property type="match status" value="1"/>
</dbReference>
<evidence type="ECO:0000313" key="1">
    <source>
        <dbReference type="EMBL" id="EPE02856.1"/>
    </source>
</evidence>
<dbReference type="PRINTS" id="PR00081">
    <property type="entry name" value="GDHRDH"/>
</dbReference>
<reference evidence="1 2" key="1">
    <citation type="journal article" date="2013" name="BMC Genomics">
        <title>The genome and transcriptome of the pine saprophyte Ophiostoma piceae, and a comparison with the bark beetle-associated pine pathogen Grosmannia clavigera.</title>
        <authorList>
            <person name="Haridas S."/>
            <person name="Wang Y."/>
            <person name="Lim L."/>
            <person name="Massoumi Alamouti S."/>
            <person name="Jackman S."/>
            <person name="Docking R."/>
            <person name="Robertson G."/>
            <person name="Birol I."/>
            <person name="Bohlmann J."/>
            <person name="Breuil C."/>
        </authorList>
    </citation>
    <scope>NUCLEOTIDE SEQUENCE [LARGE SCALE GENOMIC DNA]</scope>
    <source>
        <strain evidence="1 2">UAMH 11346</strain>
    </source>
</reference>
<protein>
    <submittedName>
        <fullName evidence="1">C-signal protein</fullName>
    </submittedName>
</protein>
<dbReference type="PANTHER" id="PTHR45458:SF1">
    <property type="entry name" value="SHORT CHAIN DEHYDROGENASE"/>
    <property type="match status" value="1"/>
</dbReference>
<organism evidence="1 2">
    <name type="scientific">Ophiostoma piceae (strain UAMH 11346)</name>
    <name type="common">Sap stain fungus</name>
    <dbReference type="NCBI Taxonomy" id="1262450"/>
    <lineage>
        <taxon>Eukaryota</taxon>
        <taxon>Fungi</taxon>
        <taxon>Dikarya</taxon>
        <taxon>Ascomycota</taxon>
        <taxon>Pezizomycotina</taxon>
        <taxon>Sordariomycetes</taxon>
        <taxon>Sordariomycetidae</taxon>
        <taxon>Ophiostomatales</taxon>
        <taxon>Ophiostomataceae</taxon>
        <taxon>Ophiostoma</taxon>
    </lineage>
</organism>
<sequence length="246" mass="26584">MPIYCVIGTNRGLGLEFVRQLAVSTDNTIIASTRPDADRTDLEKVAASSPAKIVVLDCDTSSVPSIHIFAQKIRRNVLSDEQKIDFLLNSAGINGTPDDQTSLSLNPGLLAEQVSINVIGPAKIVEFMIDNKVLAPAVRILNMSSSLGSVSDSSAMVPRKSVSYSISKAAFNMLTAHQAHDVRERPLTSKAVVIAMDPGWVKTRMGGDAAPLEKEESIGGMLKVLHALKDDDNGAFYEYTGERKQW</sequence>
<dbReference type="Gene3D" id="3.40.50.720">
    <property type="entry name" value="NAD(P)-binding Rossmann-like Domain"/>
    <property type="match status" value="1"/>
</dbReference>
<keyword evidence="2" id="KW-1185">Reference proteome</keyword>
<dbReference type="GO" id="GO:0016616">
    <property type="term" value="F:oxidoreductase activity, acting on the CH-OH group of donors, NAD or NADP as acceptor"/>
    <property type="evidence" value="ECO:0007669"/>
    <property type="project" value="TreeGrafter"/>
</dbReference>
<dbReference type="PANTHER" id="PTHR45458">
    <property type="entry name" value="SHORT-CHAIN DEHYDROGENASE/REDUCTASE SDR"/>
    <property type="match status" value="1"/>
</dbReference>
<dbReference type="AlphaFoldDB" id="S3BTV9"/>
<dbReference type="VEuPathDB" id="FungiDB:F503_01597"/>
<accession>S3BTV9</accession>
<dbReference type="InterPro" id="IPR002347">
    <property type="entry name" value="SDR_fam"/>
</dbReference>
<dbReference type="InterPro" id="IPR052184">
    <property type="entry name" value="SDR_enzymes"/>
</dbReference>
<proteinExistence type="predicted"/>
<gene>
    <name evidence="1" type="ORF">F503_01597</name>
</gene>
<dbReference type="OMA" id="GIGLEYC"/>
<dbReference type="eggNOG" id="KOG1611">
    <property type="taxonomic scope" value="Eukaryota"/>
</dbReference>
<evidence type="ECO:0000313" key="2">
    <source>
        <dbReference type="Proteomes" id="UP000016923"/>
    </source>
</evidence>